<name>A0ABS7KAW9_9BACI</name>
<dbReference type="RefSeq" id="WP_221875616.1">
    <property type="nucleotide sequence ID" value="NZ_JACWFH010000036.1"/>
</dbReference>
<dbReference type="InterPro" id="IPR048147">
    <property type="entry name" value="CBO0543-like"/>
</dbReference>
<dbReference type="EMBL" id="JACWFH010000036">
    <property type="protein sequence ID" value="MBY0099399.1"/>
    <property type="molecule type" value="Genomic_DNA"/>
</dbReference>
<comment type="caution">
    <text evidence="2">The sequence shown here is derived from an EMBL/GenBank/DDBJ whole genome shotgun (WGS) entry which is preliminary data.</text>
</comment>
<evidence type="ECO:0008006" key="4">
    <source>
        <dbReference type="Google" id="ProtNLM"/>
    </source>
</evidence>
<evidence type="ECO:0000256" key="1">
    <source>
        <dbReference type="SAM" id="Phobius"/>
    </source>
</evidence>
<organism evidence="2 3">
    <name type="scientific">Mesobacillus maritimus</name>
    <dbReference type="NCBI Taxonomy" id="1643336"/>
    <lineage>
        <taxon>Bacteria</taxon>
        <taxon>Bacillati</taxon>
        <taxon>Bacillota</taxon>
        <taxon>Bacilli</taxon>
        <taxon>Bacillales</taxon>
        <taxon>Bacillaceae</taxon>
        <taxon>Mesobacillus</taxon>
    </lineage>
</organism>
<keyword evidence="1" id="KW-1133">Transmembrane helix</keyword>
<dbReference type="Proteomes" id="UP000769780">
    <property type="component" value="Unassembled WGS sequence"/>
</dbReference>
<feature type="transmembrane region" description="Helical" evidence="1">
    <location>
        <begin position="122"/>
        <end position="140"/>
    </location>
</feature>
<reference evidence="2 3" key="1">
    <citation type="submission" date="2020-07" db="EMBL/GenBank/DDBJ databases">
        <title>Fungal Genomes of the International Space Station.</title>
        <authorList>
            <person name="Seuylemezian A."/>
            <person name="Singh N.K."/>
            <person name="Wood J."/>
            <person name="Venkateswaran K."/>
        </authorList>
    </citation>
    <scope>NUCLEOTIDE SEQUENCE [LARGE SCALE GENOMIC DNA]</scope>
    <source>
        <strain evidence="2 3">PL-B2</strain>
    </source>
</reference>
<feature type="transmembrane region" description="Helical" evidence="1">
    <location>
        <begin position="6"/>
        <end position="22"/>
    </location>
</feature>
<keyword evidence="1" id="KW-0472">Membrane</keyword>
<keyword evidence="3" id="KW-1185">Reference proteome</keyword>
<feature type="transmembrane region" description="Helical" evidence="1">
    <location>
        <begin position="29"/>
        <end position="49"/>
    </location>
</feature>
<evidence type="ECO:0000313" key="3">
    <source>
        <dbReference type="Proteomes" id="UP000769780"/>
    </source>
</evidence>
<protein>
    <recommendedName>
        <fullName evidence="4">Rod shape-determining protein MreD</fullName>
    </recommendedName>
</protein>
<feature type="transmembrane region" description="Helical" evidence="1">
    <location>
        <begin position="92"/>
        <end position="110"/>
    </location>
</feature>
<evidence type="ECO:0000313" key="2">
    <source>
        <dbReference type="EMBL" id="MBY0099399.1"/>
    </source>
</evidence>
<dbReference type="NCBIfam" id="NF041644">
    <property type="entry name" value="CBO0543_fam"/>
    <property type="match status" value="1"/>
</dbReference>
<feature type="transmembrane region" description="Helical" evidence="1">
    <location>
        <begin position="61"/>
        <end position="80"/>
    </location>
</feature>
<keyword evidence="1" id="KW-0812">Transmembrane</keyword>
<proteinExistence type="predicted"/>
<gene>
    <name evidence="2" type="ORF">H0185_21765</name>
</gene>
<accession>A0ABS7KAW9</accession>
<sequence>MYFLIISVTIFIVVALLVPKNLPKNELYAIALFSIVFGFVSDIVLDLKYNLYGYFNPGVDLAGFLPILFIFPSSGVLYMNSYPFRKSIQKQITYIVGWTLFSLTFEYLSIEFGYFYHNQWNYWLSAITYPFLLLIQLLHLKIYKVYQSK</sequence>